<dbReference type="PANTHER" id="PTHR46160:SF9">
    <property type="entry name" value="PROTEIN PRY2-RELATED"/>
    <property type="match status" value="1"/>
</dbReference>
<dbReference type="Proteomes" id="UP001274896">
    <property type="component" value="Unassembled WGS sequence"/>
</dbReference>
<evidence type="ECO:0000313" key="6">
    <source>
        <dbReference type="Proteomes" id="UP001274896"/>
    </source>
</evidence>
<reference evidence="5" key="1">
    <citation type="submission" date="2023-06" db="EMBL/GenBank/DDBJ databases">
        <title>Male Hemibagrus guttatus genome.</title>
        <authorList>
            <person name="Bian C."/>
        </authorList>
    </citation>
    <scope>NUCLEOTIDE SEQUENCE</scope>
    <source>
        <strain evidence="5">Male_cb2023</strain>
        <tissue evidence="5">Muscle</tissue>
    </source>
</reference>
<dbReference type="Gene3D" id="2.60.40.4100">
    <property type="entry name" value="Zona pellucida, ZP-C domain"/>
    <property type="match status" value="2"/>
</dbReference>
<feature type="region of interest" description="Disordered" evidence="2">
    <location>
        <begin position="563"/>
        <end position="589"/>
    </location>
</feature>
<name>A0AAE0QQP1_9TELE</name>
<protein>
    <recommendedName>
        <fullName evidence="7">Alpha-tectorin</fullName>
    </recommendedName>
</protein>
<dbReference type="Gene3D" id="2.60.40.3210">
    <property type="entry name" value="Zona pellucida, ZP-N domain"/>
    <property type="match status" value="1"/>
</dbReference>
<evidence type="ECO:0000256" key="1">
    <source>
        <dbReference type="ARBA" id="ARBA00023157"/>
    </source>
</evidence>
<evidence type="ECO:0000259" key="3">
    <source>
        <dbReference type="PROSITE" id="PS51034"/>
    </source>
</evidence>
<feature type="domain" description="NIDO" evidence="4">
    <location>
        <begin position="30"/>
        <end position="164"/>
    </location>
</feature>
<dbReference type="InterPro" id="IPR052749">
    <property type="entry name" value="Alpha-tectorin"/>
</dbReference>
<feature type="domain" description="ZP" evidence="3">
    <location>
        <begin position="758"/>
        <end position="1005"/>
    </location>
</feature>
<dbReference type="InterPro" id="IPR001507">
    <property type="entry name" value="ZP_dom"/>
</dbReference>
<sequence length="1005" mass="111950">MSMDGYVAFDVPMVDDEFPNPHLGKDIIAPLWTDLDADEGGRWTYKQATSGPLIDEATNVIYDMVPSLNFSASWVFVSTWENVPLEMTFGVASLQVVLVSNAEGFAFILMNYGAIPSIPSAYWLAGYDMENSDFITISVNDSSELSSASNINFPGRWAFPVHFRPIGPPAPHHFYPFWYGNEVDFFSNNGSSSQITLQQPFRYFGSYEYTIYVNKNGLLSFSEPLGEASPDNNTDNSINLIAALWTDFEINYNSRVIYQEVSSGPLLFRATQDINTMFPENPFYATWLFIATWQMMPFANSTGNATFQAVLVSSSADSSYIMLNYGEIDSTDQFWLAGYEAVDGRSSFIPEEDTFNLSSSSNVYIPGRWAFQVTDPVSSICQFLNCAWGEVCTQINGAYGCSCGESSPRPNPETYDAIETCSGSSGSLSLSRCQLFEAGYPSDVLHLNDPSCRGTVSRELSTEGTYHISMIPYPDLTFENPFFGNVTLDVNQQLYISVQVDQFDSNQIALVLDNCWATPVNQMDYYIRWDLIVNESSKVHRIPEEKRNQARDILVQKRGGIICGKPRSGAASPTETETEQSRKEQEKQIRVNKNGVLSFSEPLIESSPDPNTGTDIIAPLWTDFEVNSHDRVVYQEVTSGPLLFQATQDINTMFPGKNFYAAWLFIATWQTMSFINNTGSATFQAVLVSNGTDASYVMMNYGEIDSTDQHWLAGYEAVDDISNIIPEDIFTLSSSTNVQIPGRWAFQVIDPASYAIETCSGSSGSLSLSRCQLFEAGYSANVFHLNDRSCKGEIQNNRLVFKFDSDANMCGTTLEHNKTHIIFKNNAGTTDGMGVISHVSRLNITFSCVYPLIQSISMPMAFRISGSITNKELSTEGSYQIHMIPYPDSRFLVPYSGSVTLEMNQQLYIAVQVDQFDSKQIALVLDNCWATPTSQMDYSVRWDLVIRECPNPADGTVAVLQNGISTSSRFSFRMFKFAGFFSNIYLHCQVHLCLQGSGNCAQSCN</sequence>
<dbReference type="Pfam" id="PF23344">
    <property type="entry name" value="ZP-N"/>
    <property type="match status" value="1"/>
</dbReference>
<evidence type="ECO:0000313" key="5">
    <source>
        <dbReference type="EMBL" id="KAK3529168.1"/>
    </source>
</evidence>
<dbReference type="Pfam" id="PF06119">
    <property type="entry name" value="NIDO"/>
    <property type="match status" value="3"/>
</dbReference>
<dbReference type="InterPro" id="IPR055356">
    <property type="entry name" value="ZP-N"/>
</dbReference>
<dbReference type="PROSITE" id="PS51034">
    <property type="entry name" value="ZP_2"/>
    <property type="match status" value="1"/>
</dbReference>
<dbReference type="PANTHER" id="PTHR46160">
    <property type="entry name" value="ALPHA-TECTORIN-RELATED"/>
    <property type="match status" value="1"/>
</dbReference>
<dbReference type="SMART" id="SM00539">
    <property type="entry name" value="NIDO"/>
    <property type="match status" value="3"/>
</dbReference>
<evidence type="ECO:0000256" key="2">
    <source>
        <dbReference type="SAM" id="MobiDB-lite"/>
    </source>
</evidence>
<dbReference type="InterPro" id="IPR042235">
    <property type="entry name" value="ZP-C_dom"/>
</dbReference>
<dbReference type="EMBL" id="JAUCMX010000012">
    <property type="protein sequence ID" value="KAK3529168.1"/>
    <property type="molecule type" value="Genomic_DNA"/>
</dbReference>
<evidence type="ECO:0008006" key="7">
    <source>
        <dbReference type="Google" id="ProtNLM"/>
    </source>
</evidence>
<feature type="compositionally biased region" description="Basic and acidic residues" evidence="2">
    <location>
        <begin position="579"/>
        <end position="589"/>
    </location>
</feature>
<evidence type="ECO:0000259" key="4">
    <source>
        <dbReference type="PROSITE" id="PS51220"/>
    </source>
</evidence>
<proteinExistence type="predicted"/>
<dbReference type="PROSITE" id="PS51220">
    <property type="entry name" value="NIDO"/>
    <property type="match status" value="3"/>
</dbReference>
<dbReference type="Pfam" id="PF00100">
    <property type="entry name" value="Zona_pellucida"/>
    <property type="match status" value="2"/>
</dbReference>
<dbReference type="AlphaFoldDB" id="A0AAE0QQP1"/>
<accession>A0AAE0QQP1</accession>
<feature type="domain" description="NIDO" evidence="4">
    <location>
        <begin position="619"/>
        <end position="751"/>
    </location>
</feature>
<dbReference type="GO" id="GO:0007160">
    <property type="term" value="P:cell-matrix adhesion"/>
    <property type="evidence" value="ECO:0007669"/>
    <property type="project" value="InterPro"/>
</dbReference>
<dbReference type="SMART" id="SM00241">
    <property type="entry name" value="ZP"/>
    <property type="match status" value="1"/>
</dbReference>
<comment type="caution">
    <text evidence="5">The sequence shown here is derived from an EMBL/GenBank/DDBJ whole genome shotgun (WGS) entry which is preliminary data.</text>
</comment>
<keyword evidence="1" id="KW-1015">Disulfide bond</keyword>
<dbReference type="InterPro" id="IPR055355">
    <property type="entry name" value="ZP-C"/>
</dbReference>
<keyword evidence="6" id="KW-1185">Reference proteome</keyword>
<dbReference type="InterPro" id="IPR003886">
    <property type="entry name" value="NIDO_dom"/>
</dbReference>
<feature type="domain" description="NIDO" evidence="4">
    <location>
        <begin position="243"/>
        <end position="376"/>
    </location>
</feature>
<gene>
    <name evidence="5" type="ORF">QTP70_019412</name>
</gene>
<organism evidence="5 6">
    <name type="scientific">Hemibagrus guttatus</name>
    <dbReference type="NCBI Taxonomy" id="175788"/>
    <lineage>
        <taxon>Eukaryota</taxon>
        <taxon>Metazoa</taxon>
        <taxon>Chordata</taxon>
        <taxon>Craniata</taxon>
        <taxon>Vertebrata</taxon>
        <taxon>Euteleostomi</taxon>
        <taxon>Actinopterygii</taxon>
        <taxon>Neopterygii</taxon>
        <taxon>Teleostei</taxon>
        <taxon>Ostariophysi</taxon>
        <taxon>Siluriformes</taxon>
        <taxon>Bagridae</taxon>
        <taxon>Hemibagrus</taxon>
    </lineage>
</organism>